<organism evidence="1 2">
    <name type="scientific">Sphaerulina musiva (strain SO2202)</name>
    <name type="common">Poplar stem canker fungus</name>
    <name type="synonym">Septoria musiva</name>
    <dbReference type="NCBI Taxonomy" id="692275"/>
    <lineage>
        <taxon>Eukaryota</taxon>
        <taxon>Fungi</taxon>
        <taxon>Dikarya</taxon>
        <taxon>Ascomycota</taxon>
        <taxon>Pezizomycotina</taxon>
        <taxon>Dothideomycetes</taxon>
        <taxon>Dothideomycetidae</taxon>
        <taxon>Mycosphaerellales</taxon>
        <taxon>Mycosphaerellaceae</taxon>
        <taxon>Sphaerulina</taxon>
    </lineage>
</organism>
<gene>
    <name evidence="1" type="ORF">SEPMUDRAFT_112834</name>
</gene>
<name>N1QLV4_SPHMS</name>
<dbReference type="OrthoDB" id="5352472at2759"/>
<dbReference type="Proteomes" id="UP000016931">
    <property type="component" value="Unassembled WGS sequence"/>
</dbReference>
<protein>
    <submittedName>
        <fullName evidence="1">Uncharacterized protein</fullName>
    </submittedName>
</protein>
<dbReference type="RefSeq" id="XP_016764929.1">
    <property type="nucleotide sequence ID" value="XM_016900999.1"/>
</dbReference>
<reference evidence="1 2" key="1">
    <citation type="journal article" date="2012" name="PLoS Pathog.">
        <title>Diverse lifestyles and strategies of plant pathogenesis encoded in the genomes of eighteen Dothideomycetes fungi.</title>
        <authorList>
            <person name="Ohm R.A."/>
            <person name="Feau N."/>
            <person name="Henrissat B."/>
            <person name="Schoch C.L."/>
            <person name="Horwitz B.A."/>
            <person name="Barry K.W."/>
            <person name="Condon B.J."/>
            <person name="Copeland A.C."/>
            <person name="Dhillon B."/>
            <person name="Glaser F."/>
            <person name="Hesse C.N."/>
            <person name="Kosti I."/>
            <person name="LaButti K."/>
            <person name="Lindquist E.A."/>
            <person name="Lucas S."/>
            <person name="Salamov A.A."/>
            <person name="Bradshaw R.E."/>
            <person name="Ciuffetti L."/>
            <person name="Hamelin R.C."/>
            <person name="Kema G.H.J."/>
            <person name="Lawrence C."/>
            <person name="Scott J.A."/>
            <person name="Spatafora J.W."/>
            <person name="Turgeon B.G."/>
            <person name="de Wit P.J.G.M."/>
            <person name="Zhong S."/>
            <person name="Goodwin S.B."/>
            <person name="Grigoriev I.V."/>
        </authorList>
    </citation>
    <scope>NUCLEOTIDE SEQUENCE [LARGE SCALE GENOMIC DNA]</scope>
    <source>
        <strain evidence="1 2">SO2202</strain>
    </source>
</reference>
<keyword evidence="2" id="KW-1185">Reference proteome</keyword>
<dbReference type="HOGENOM" id="CLU_2086295_0_0_1"/>
<proteinExistence type="predicted"/>
<evidence type="ECO:0000313" key="2">
    <source>
        <dbReference type="Proteomes" id="UP000016931"/>
    </source>
</evidence>
<dbReference type="GeneID" id="27898136"/>
<dbReference type="EMBL" id="KB456260">
    <property type="protein sequence ID" value="EMF16808.1"/>
    <property type="molecule type" value="Genomic_DNA"/>
</dbReference>
<evidence type="ECO:0000313" key="1">
    <source>
        <dbReference type="EMBL" id="EMF16808.1"/>
    </source>
</evidence>
<dbReference type="AlphaFoldDB" id="N1QLV4"/>
<accession>N1QLV4</accession>
<sequence>MHCKEGSIDLTVNPGGRAMGEMNACWKGLDGCNGTMELDFPLYFCDAYTIVTTSGMPRFSTLFDFRFSFHAVADIAKPGSPSYTPDMTSRKRCAVSGYGVVMTARDDLLAEEARRYW</sequence>